<dbReference type="EMBL" id="JAATNW010000005">
    <property type="protein sequence ID" value="NMH60479.1"/>
    <property type="molecule type" value="Genomic_DNA"/>
</dbReference>
<evidence type="ECO:0000256" key="2">
    <source>
        <dbReference type="ARBA" id="ARBA00022692"/>
    </source>
</evidence>
<keyword evidence="3 5" id="KW-1133">Transmembrane helix</keyword>
<feature type="transmembrane region" description="Helical" evidence="5">
    <location>
        <begin position="16"/>
        <end position="34"/>
    </location>
</feature>
<evidence type="ECO:0000256" key="5">
    <source>
        <dbReference type="SAM" id="Phobius"/>
    </source>
</evidence>
<evidence type="ECO:0000313" key="8">
    <source>
        <dbReference type="Proteomes" id="UP000709336"/>
    </source>
</evidence>
<dbReference type="RefSeq" id="WP_169211033.1">
    <property type="nucleotide sequence ID" value="NZ_JAATNW010000005.1"/>
</dbReference>
<evidence type="ECO:0000256" key="3">
    <source>
        <dbReference type="ARBA" id="ARBA00022989"/>
    </source>
</evidence>
<feature type="transmembrane region" description="Helical" evidence="5">
    <location>
        <begin position="40"/>
        <end position="61"/>
    </location>
</feature>
<dbReference type="PANTHER" id="PTHR37422:SF13">
    <property type="entry name" value="LIPOPOLYSACCHARIDE BIOSYNTHESIS PROTEIN PA4999-RELATED"/>
    <property type="match status" value="1"/>
</dbReference>
<protein>
    <submittedName>
        <fullName evidence="7">O-antigen ligase family protein</fullName>
    </submittedName>
</protein>
<feature type="transmembrane region" description="Helical" evidence="5">
    <location>
        <begin position="121"/>
        <end position="144"/>
    </location>
</feature>
<keyword evidence="7" id="KW-0436">Ligase</keyword>
<sequence length="475" mass="52791">MTGFDTQLVVHRSASLHRIALILLGVTLCVFPWLHGAELIWEQLFLCGAIFAAFLLSTVSWQPDFNTPTSLKIAAGVFVVWLVGMSLYVIPIPINWLKSIAPTTYQWHQSGSANTYLPISVYPHISLIEIIKLASLGALFFGVFRLCDTFEKIKALLYLMVVSATTTALYSLLNFATSGAFEISPAIPPWDLSWNEGVRGTFSYKNQYALFLVMSLAVAGGLFVEKWHSVKRRQSTSSTSFTFFAPKIFILFICIVILLLTLFNTSSRGALVSMVLAAGCVVGIVILSDQRFRKMIFKPKMLAISTLILLAAIAVFSQTSVFKRFSESQFEDNGRIMLHQTALKVINEFGPVGTGPGTYPYVQHHFKHEKLGNSAMSKRAHNDYLETIATLGFAGALMLLIILLSLIYGTLRKTHFQAGLVNYGIYVGLLAYMIQSSFDVNISAFYLPTFFVVLLAVGNRLTSTRIRYQAAYQAR</sequence>
<feature type="transmembrane region" description="Helical" evidence="5">
    <location>
        <begin position="156"/>
        <end position="176"/>
    </location>
</feature>
<keyword evidence="4 5" id="KW-0472">Membrane</keyword>
<dbReference type="Proteomes" id="UP000709336">
    <property type="component" value="Unassembled WGS sequence"/>
</dbReference>
<proteinExistence type="predicted"/>
<dbReference type="InterPro" id="IPR051533">
    <property type="entry name" value="WaaL-like"/>
</dbReference>
<evidence type="ECO:0000256" key="1">
    <source>
        <dbReference type="ARBA" id="ARBA00004141"/>
    </source>
</evidence>
<dbReference type="Pfam" id="PF04932">
    <property type="entry name" value="Wzy_C"/>
    <property type="match status" value="1"/>
</dbReference>
<feature type="transmembrane region" description="Helical" evidence="5">
    <location>
        <begin position="208"/>
        <end position="224"/>
    </location>
</feature>
<feature type="transmembrane region" description="Helical" evidence="5">
    <location>
        <begin position="301"/>
        <end position="322"/>
    </location>
</feature>
<dbReference type="InterPro" id="IPR007016">
    <property type="entry name" value="O-antigen_ligase-rel_domated"/>
</dbReference>
<gene>
    <name evidence="7" type="ORF">HCJ96_10645</name>
</gene>
<evidence type="ECO:0000259" key="6">
    <source>
        <dbReference type="Pfam" id="PF04932"/>
    </source>
</evidence>
<feature type="transmembrane region" description="Helical" evidence="5">
    <location>
        <begin position="388"/>
        <end position="408"/>
    </location>
</feature>
<comment type="caution">
    <text evidence="7">The sequence shown here is derived from an EMBL/GenBank/DDBJ whole genome shotgun (WGS) entry which is preliminary data.</text>
</comment>
<dbReference type="GO" id="GO:0016874">
    <property type="term" value="F:ligase activity"/>
    <property type="evidence" value="ECO:0007669"/>
    <property type="project" value="UniProtKB-KW"/>
</dbReference>
<feature type="transmembrane region" description="Helical" evidence="5">
    <location>
        <begin position="244"/>
        <end position="263"/>
    </location>
</feature>
<evidence type="ECO:0000256" key="4">
    <source>
        <dbReference type="ARBA" id="ARBA00023136"/>
    </source>
</evidence>
<keyword evidence="2 5" id="KW-0812">Transmembrane</keyword>
<dbReference type="PANTHER" id="PTHR37422">
    <property type="entry name" value="TEICHURONIC ACID BIOSYNTHESIS PROTEIN TUAE"/>
    <property type="match status" value="1"/>
</dbReference>
<name>A0ABX1R1Y5_9ALTE</name>
<feature type="transmembrane region" description="Helical" evidence="5">
    <location>
        <begin position="420"/>
        <end position="438"/>
    </location>
</feature>
<organism evidence="7 8">
    <name type="scientific">Alteromonas ponticola</name>
    <dbReference type="NCBI Taxonomy" id="2720613"/>
    <lineage>
        <taxon>Bacteria</taxon>
        <taxon>Pseudomonadati</taxon>
        <taxon>Pseudomonadota</taxon>
        <taxon>Gammaproteobacteria</taxon>
        <taxon>Alteromonadales</taxon>
        <taxon>Alteromonadaceae</taxon>
        <taxon>Alteromonas/Salinimonas group</taxon>
        <taxon>Alteromonas</taxon>
    </lineage>
</organism>
<accession>A0ABX1R1Y5</accession>
<evidence type="ECO:0000313" key="7">
    <source>
        <dbReference type="EMBL" id="NMH60479.1"/>
    </source>
</evidence>
<keyword evidence="8" id="KW-1185">Reference proteome</keyword>
<comment type="subcellular location">
    <subcellularLocation>
        <location evidence="1">Membrane</location>
        <topology evidence="1">Multi-pass membrane protein</topology>
    </subcellularLocation>
</comment>
<feature type="domain" description="O-antigen ligase-related" evidence="6">
    <location>
        <begin position="254"/>
        <end position="400"/>
    </location>
</feature>
<reference evidence="7 8" key="1">
    <citation type="submission" date="2020-03" db="EMBL/GenBank/DDBJ databases">
        <title>Alteromonas ponticola sp. nov., isolated from seawater.</title>
        <authorList>
            <person name="Yoon J.-H."/>
            <person name="Kim Y.-O."/>
        </authorList>
    </citation>
    <scope>NUCLEOTIDE SEQUENCE [LARGE SCALE GENOMIC DNA]</scope>
    <source>
        <strain evidence="7 8">MYP5</strain>
    </source>
</reference>
<feature type="transmembrane region" description="Helical" evidence="5">
    <location>
        <begin position="73"/>
        <end position="94"/>
    </location>
</feature>
<feature type="transmembrane region" description="Helical" evidence="5">
    <location>
        <begin position="269"/>
        <end position="289"/>
    </location>
</feature>
<feature type="transmembrane region" description="Helical" evidence="5">
    <location>
        <begin position="444"/>
        <end position="462"/>
    </location>
</feature>